<protein>
    <submittedName>
        <fullName evidence="2">Uncharacterized protein</fullName>
    </submittedName>
</protein>
<evidence type="ECO:0000313" key="3">
    <source>
        <dbReference type="Proteomes" id="UP000327157"/>
    </source>
</evidence>
<reference evidence="2 3" key="1">
    <citation type="submission" date="2019-09" db="EMBL/GenBank/DDBJ databases">
        <authorList>
            <person name="Ou C."/>
        </authorList>
    </citation>
    <scope>NUCLEOTIDE SEQUENCE [LARGE SCALE GENOMIC DNA]</scope>
    <source>
        <strain evidence="2">S2</strain>
        <tissue evidence="2">Leaf</tissue>
    </source>
</reference>
<gene>
    <name evidence="2" type="ORF">D8674_033270</name>
</gene>
<feature type="chain" id="PRO_5024351344" evidence="1">
    <location>
        <begin position="25"/>
        <end position="51"/>
    </location>
</feature>
<sequence length="51" mass="5415">MKNVDVVLVLCVIFSGMENVVVESADVGCYAACSTGCVQSDSIFSSYLITF</sequence>
<proteinExistence type="predicted"/>
<name>A0A5N5HKX5_9ROSA</name>
<dbReference type="Proteomes" id="UP000327157">
    <property type="component" value="Chromosome 8"/>
</dbReference>
<accession>A0A5N5HKX5</accession>
<reference evidence="2 3" key="3">
    <citation type="submission" date="2019-11" db="EMBL/GenBank/DDBJ databases">
        <title>A de novo genome assembly of a pear dwarfing rootstock.</title>
        <authorList>
            <person name="Wang F."/>
            <person name="Wang J."/>
            <person name="Li S."/>
            <person name="Zhang Y."/>
            <person name="Fang M."/>
            <person name="Ma L."/>
            <person name="Zhao Y."/>
            <person name="Jiang S."/>
        </authorList>
    </citation>
    <scope>NUCLEOTIDE SEQUENCE [LARGE SCALE GENOMIC DNA]</scope>
    <source>
        <strain evidence="2">S2</strain>
        <tissue evidence="2">Leaf</tissue>
    </source>
</reference>
<feature type="signal peptide" evidence="1">
    <location>
        <begin position="1"/>
        <end position="24"/>
    </location>
</feature>
<organism evidence="2 3">
    <name type="scientific">Pyrus ussuriensis x Pyrus communis</name>
    <dbReference type="NCBI Taxonomy" id="2448454"/>
    <lineage>
        <taxon>Eukaryota</taxon>
        <taxon>Viridiplantae</taxon>
        <taxon>Streptophyta</taxon>
        <taxon>Embryophyta</taxon>
        <taxon>Tracheophyta</taxon>
        <taxon>Spermatophyta</taxon>
        <taxon>Magnoliopsida</taxon>
        <taxon>eudicotyledons</taxon>
        <taxon>Gunneridae</taxon>
        <taxon>Pentapetalae</taxon>
        <taxon>rosids</taxon>
        <taxon>fabids</taxon>
        <taxon>Rosales</taxon>
        <taxon>Rosaceae</taxon>
        <taxon>Amygdaloideae</taxon>
        <taxon>Maleae</taxon>
        <taxon>Pyrus</taxon>
    </lineage>
</organism>
<evidence type="ECO:0000256" key="1">
    <source>
        <dbReference type="SAM" id="SignalP"/>
    </source>
</evidence>
<keyword evidence="1" id="KW-0732">Signal</keyword>
<dbReference type="EMBL" id="SMOL01000148">
    <property type="protein sequence ID" value="KAB2628475.1"/>
    <property type="molecule type" value="Genomic_DNA"/>
</dbReference>
<reference evidence="3" key="2">
    <citation type="submission" date="2019-10" db="EMBL/GenBank/DDBJ databases">
        <title>A de novo genome assembly of a pear dwarfing rootstock.</title>
        <authorList>
            <person name="Wang F."/>
            <person name="Wang J."/>
            <person name="Li S."/>
            <person name="Zhang Y."/>
            <person name="Fang M."/>
            <person name="Ma L."/>
            <person name="Zhao Y."/>
            <person name="Jiang S."/>
        </authorList>
    </citation>
    <scope>NUCLEOTIDE SEQUENCE [LARGE SCALE GENOMIC DNA]</scope>
</reference>
<evidence type="ECO:0000313" key="2">
    <source>
        <dbReference type="EMBL" id="KAB2628475.1"/>
    </source>
</evidence>
<dbReference type="AlphaFoldDB" id="A0A5N5HKX5"/>
<comment type="caution">
    <text evidence="2">The sequence shown here is derived from an EMBL/GenBank/DDBJ whole genome shotgun (WGS) entry which is preliminary data.</text>
</comment>
<keyword evidence="3" id="KW-1185">Reference proteome</keyword>